<sequence>MEKKHSEKAKIRLDHIRCHLNEGYDVDQIVGLIKSGSGDVRACVNSLSSHTFASAMWSWFENRDIQNFKKWLSISGQLRKYSYGIKTDSSGALGKQVQLMAPLLSDDYSLVKWFSEEDDSAFNLSRAESPKHIDFFAYQVILAIRGEWDKLKERCEIFLSSPPVSLRKYVPDLEFYSALASGETDKMSKAIEVIVSPKFLSLRAGSENGYTDGLISTFAVIYSKIAWMHGFQVNIKSAYVSEEWLPVIPLESYDLYYYFLNE</sequence>
<dbReference type="Pfam" id="PF15575">
    <property type="entry name" value="Imm49"/>
    <property type="match status" value="1"/>
</dbReference>
<evidence type="ECO:0000313" key="1">
    <source>
        <dbReference type="EMBL" id="KPW83827.1"/>
    </source>
</evidence>
<dbReference type="PATRIC" id="fig|200452.3.peg.4936"/>
<dbReference type="Proteomes" id="UP000183042">
    <property type="component" value="Unassembled WGS sequence"/>
</dbReference>
<organism evidence="1 3">
    <name type="scientific">Pseudomonas congelans</name>
    <dbReference type="NCBI Taxonomy" id="200452"/>
    <lineage>
        <taxon>Bacteria</taxon>
        <taxon>Pseudomonadati</taxon>
        <taxon>Pseudomonadota</taxon>
        <taxon>Gammaproteobacteria</taxon>
        <taxon>Pseudomonadales</taxon>
        <taxon>Pseudomonadaceae</taxon>
        <taxon>Pseudomonas</taxon>
    </lineage>
</organism>
<evidence type="ECO:0000313" key="4">
    <source>
        <dbReference type="Proteomes" id="UP000183042"/>
    </source>
</evidence>
<gene>
    <name evidence="1" type="ORF">ALO92_04116</name>
    <name evidence="2" type="ORF">SAMN05216596_1011164</name>
</gene>
<evidence type="ECO:0000313" key="2">
    <source>
        <dbReference type="EMBL" id="SDO68820.1"/>
    </source>
</evidence>
<protein>
    <submittedName>
        <fullName evidence="2">Immunity protein 49</fullName>
    </submittedName>
</protein>
<name>A0A0P9M7C0_9PSED</name>
<dbReference type="EMBL" id="FNJH01000001">
    <property type="protein sequence ID" value="SDO68820.1"/>
    <property type="molecule type" value="Genomic_DNA"/>
</dbReference>
<dbReference type="Proteomes" id="UP000050411">
    <property type="component" value="Unassembled WGS sequence"/>
</dbReference>
<dbReference type="AlphaFoldDB" id="A0A0P9M7C0"/>
<proteinExistence type="predicted"/>
<comment type="caution">
    <text evidence="1">The sequence shown here is derived from an EMBL/GenBank/DDBJ whole genome shotgun (WGS) entry which is preliminary data.</text>
</comment>
<reference evidence="1 3" key="1">
    <citation type="submission" date="2015-09" db="EMBL/GenBank/DDBJ databases">
        <title>Genome announcement of multiple Pseudomonas syringae strains.</title>
        <authorList>
            <person name="Thakur S."/>
            <person name="Wang P.W."/>
            <person name="Gong Y."/>
            <person name="Weir B.S."/>
            <person name="Guttman D.S."/>
        </authorList>
    </citation>
    <scope>NUCLEOTIDE SEQUENCE [LARGE SCALE GENOMIC DNA]</scope>
    <source>
        <strain evidence="1 3">ICMP19117</strain>
    </source>
</reference>
<keyword evidence="4" id="KW-1185">Reference proteome</keyword>
<dbReference type="EMBL" id="LJQB01000063">
    <property type="protein sequence ID" value="KPW83827.1"/>
    <property type="molecule type" value="Genomic_DNA"/>
</dbReference>
<accession>A0A0P9M7C0</accession>
<dbReference type="InterPro" id="IPR029074">
    <property type="entry name" value="Imm49"/>
</dbReference>
<evidence type="ECO:0000313" key="3">
    <source>
        <dbReference type="Proteomes" id="UP000050411"/>
    </source>
</evidence>
<reference evidence="2 4" key="2">
    <citation type="submission" date="2016-10" db="EMBL/GenBank/DDBJ databases">
        <authorList>
            <person name="Varghese N."/>
            <person name="Submissions S."/>
        </authorList>
    </citation>
    <scope>NUCLEOTIDE SEQUENCE [LARGE SCALE GENOMIC DNA]</scope>
    <source>
        <strain evidence="2 4">DSM 14939</strain>
    </source>
</reference>
<dbReference type="RefSeq" id="WP_025990836.1">
    <property type="nucleotide sequence ID" value="NZ_FNJH01000001.1"/>
</dbReference>
<dbReference type="GeneID" id="65074406"/>